<dbReference type="GO" id="GO:0035999">
    <property type="term" value="P:tetrahydrofolate interconversion"/>
    <property type="evidence" value="ECO:0007669"/>
    <property type="project" value="UniProtKB-UniRule"/>
</dbReference>
<evidence type="ECO:0000256" key="4">
    <source>
        <dbReference type="ARBA" id="ARBA00022563"/>
    </source>
</evidence>
<feature type="modified residue" description="N6-(pyridoxal phosphate)lysine" evidence="8 9">
    <location>
        <position position="307"/>
    </location>
</feature>
<evidence type="ECO:0000256" key="1">
    <source>
        <dbReference type="ARBA" id="ARBA00001933"/>
    </source>
</evidence>
<dbReference type="GO" id="GO:0008168">
    <property type="term" value="F:methyltransferase activity"/>
    <property type="evidence" value="ECO:0007669"/>
    <property type="project" value="UniProtKB-KW"/>
</dbReference>
<keyword evidence="12" id="KW-0489">Methyltransferase</keyword>
<evidence type="ECO:0000256" key="6">
    <source>
        <dbReference type="ARBA" id="ARBA00022679"/>
    </source>
</evidence>
<dbReference type="FunFam" id="3.40.640.10:FF:000060">
    <property type="entry name" value="Serine hydroxymethyltransferase"/>
    <property type="match status" value="1"/>
</dbReference>
<dbReference type="InterPro" id="IPR015424">
    <property type="entry name" value="PyrdxlP-dep_Trfase"/>
</dbReference>
<dbReference type="EC" id="2.1.2.1" evidence="8"/>
<feature type="binding site" evidence="8">
    <location>
        <position position="195"/>
    </location>
    <ligand>
        <name>(6S)-5,6,7,8-tetrahydrofolate</name>
        <dbReference type="ChEBI" id="CHEBI:57453"/>
    </ligand>
</feature>
<dbReference type="PANTHER" id="PTHR11680:SF35">
    <property type="entry name" value="SERINE HYDROXYMETHYLTRANSFERASE 1"/>
    <property type="match status" value="1"/>
</dbReference>
<dbReference type="GO" id="GO:0004372">
    <property type="term" value="F:glycine hydroxymethyltransferase activity"/>
    <property type="evidence" value="ECO:0007669"/>
    <property type="project" value="UniProtKB-UniRule"/>
</dbReference>
<dbReference type="Pfam" id="PF00464">
    <property type="entry name" value="SHMT"/>
    <property type="match status" value="2"/>
</dbReference>
<keyword evidence="6 8" id="KW-0808">Transferase</keyword>
<evidence type="ECO:0000256" key="7">
    <source>
        <dbReference type="ARBA" id="ARBA00022898"/>
    </source>
</evidence>
<accession>A0A4R1HV34</accession>
<dbReference type="EMBL" id="SMFZ01000002">
    <property type="protein sequence ID" value="TCK21322.1"/>
    <property type="molecule type" value="Genomic_DNA"/>
</dbReference>
<dbReference type="PANTHER" id="PTHR11680">
    <property type="entry name" value="SERINE HYDROXYMETHYLTRANSFERASE"/>
    <property type="match status" value="1"/>
</dbReference>
<feature type="domain" description="Serine hydroxymethyltransferase-like" evidence="11">
    <location>
        <begin position="53"/>
        <end position="155"/>
    </location>
</feature>
<evidence type="ECO:0000313" key="12">
    <source>
        <dbReference type="EMBL" id="TCK21322.1"/>
    </source>
</evidence>
<dbReference type="Gene3D" id="3.90.1150.10">
    <property type="entry name" value="Aspartate Aminotransferase, domain 1"/>
    <property type="match status" value="1"/>
</dbReference>
<feature type="site" description="Plays an important role in substrate specificity" evidence="8">
    <location>
        <position position="306"/>
    </location>
</feature>
<dbReference type="InterPro" id="IPR015421">
    <property type="entry name" value="PyrdxlP-dep_Trfase_major"/>
</dbReference>
<dbReference type="PIRSF" id="PIRSF000412">
    <property type="entry name" value="SHMT"/>
    <property type="match status" value="1"/>
</dbReference>
<evidence type="ECO:0000259" key="11">
    <source>
        <dbReference type="Pfam" id="PF00464"/>
    </source>
</evidence>
<dbReference type="InterPro" id="IPR039429">
    <property type="entry name" value="SHMT-like_dom"/>
</dbReference>
<sequence length="519" mass="54905">MSETTTAVRPNGPDSGAEPEPGRLLHTYLAALGGAEPDVGAVSFLASVDATAAVDPDVARSILRELSDQRSNVKLIASENFCSPAVQAAHANLLTDKYAEGYPGHRFYAGCDNVDDIESRAAAAARELFGAEHAYVQPHSGADANLVAYLAVLASRVEAPALAELGEKNPANLSAEDWENLRRATTGQRLLGMDLYSGGHLTHGYRHNISSRLFEAHSYSVDPRTGLLDLDHVRARAREVRPAVLLAGYSAYPRAIDFAAFREIADEVGATFMVDMAHFAGLVAGKALVGDHDPVAHADIVTSTTHKTLRGPRGGLVLTGGELADAVDKGCPMVLGGPLSHAMAAKAVAFREALRPEFRSYAAAVVDNARTLADQLARRGGVIVTGGTDNHLVLLDVWASFGLTGRQAESVLRECGLTVNRNALPGDPHGPWYTSGLRLGTPAVTTLGMGHDEIGEIAELVCVALAAAQPRTTSTSVSKANYDLRDEVRAAVRSRVRDLLARHPLYPAIDLAGLSGRAT</sequence>
<comment type="pathway">
    <text evidence="8">Amino-acid biosynthesis; glycine biosynthesis; glycine from L-serine: step 1/1.</text>
</comment>
<comment type="similarity">
    <text evidence="2 8">Belongs to the SHMT family.</text>
</comment>
<feature type="binding site" evidence="8">
    <location>
        <position position="322"/>
    </location>
    <ligand>
        <name>(6S)-5,6,7,8-tetrahydrofolate</name>
        <dbReference type="ChEBI" id="CHEBI:57453"/>
    </ligand>
</feature>
<organism evidence="12 13">
    <name type="scientific">Pseudonocardia endophytica</name>
    <dbReference type="NCBI Taxonomy" id="401976"/>
    <lineage>
        <taxon>Bacteria</taxon>
        <taxon>Bacillati</taxon>
        <taxon>Actinomycetota</taxon>
        <taxon>Actinomycetes</taxon>
        <taxon>Pseudonocardiales</taxon>
        <taxon>Pseudonocardiaceae</taxon>
        <taxon>Pseudonocardia</taxon>
    </lineage>
</organism>
<comment type="caution">
    <text evidence="8">Lacks conserved residue(s) required for the propagation of feature annotation.</text>
</comment>
<feature type="domain" description="Serine hydroxymethyltransferase-like" evidence="11">
    <location>
        <begin position="186"/>
        <end position="460"/>
    </location>
</feature>
<comment type="cofactor">
    <cofactor evidence="1 8 9">
        <name>pyridoxal 5'-phosphate</name>
        <dbReference type="ChEBI" id="CHEBI:597326"/>
    </cofactor>
</comment>
<dbReference type="Proteomes" id="UP000295560">
    <property type="component" value="Unassembled WGS sequence"/>
</dbReference>
<evidence type="ECO:0000256" key="5">
    <source>
        <dbReference type="ARBA" id="ARBA00022605"/>
    </source>
</evidence>
<dbReference type="AlphaFoldDB" id="A0A4R1HV34"/>
<dbReference type="GO" id="GO:0005829">
    <property type="term" value="C:cytosol"/>
    <property type="evidence" value="ECO:0007669"/>
    <property type="project" value="TreeGrafter"/>
</dbReference>
<feature type="binding site" evidence="8">
    <location>
        <begin position="199"/>
        <end position="201"/>
    </location>
    <ligand>
        <name>(6S)-5,6,7,8-tetrahydrofolate</name>
        <dbReference type="ChEBI" id="CHEBI:57453"/>
    </ligand>
</feature>
<dbReference type="GO" id="GO:0030170">
    <property type="term" value="F:pyridoxal phosphate binding"/>
    <property type="evidence" value="ECO:0007669"/>
    <property type="project" value="UniProtKB-UniRule"/>
</dbReference>
<dbReference type="InterPro" id="IPR001085">
    <property type="entry name" value="Ser_HO-MeTrfase"/>
</dbReference>
<dbReference type="CDD" id="cd00378">
    <property type="entry name" value="SHMT"/>
    <property type="match status" value="1"/>
</dbReference>
<dbReference type="UniPathway" id="UPA00288">
    <property type="reaction ID" value="UER01023"/>
</dbReference>
<reference evidence="12 13" key="1">
    <citation type="submission" date="2019-03" db="EMBL/GenBank/DDBJ databases">
        <title>Sequencing the genomes of 1000 actinobacteria strains.</title>
        <authorList>
            <person name="Klenk H.-P."/>
        </authorList>
    </citation>
    <scope>NUCLEOTIDE SEQUENCE [LARGE SCALE GENOMIC DNA]</scope>
    <source>
        <strain evidence="12 13">DSM 44969</strain>
    </source>
</reference>
<dbReference type="UniPathway" id="UPA00193"/>
<keyword evidence="13" id="KW-1185">Reference proteome</keyword>
<protein>
    <recommendedName>
        <fullName evidence="8">Serine hydroxymethyltransferase</fullName>
        <shortName evidence="8">SHMT</shortName>
        <shortName evidence="8">Serine methylase</shortName>
        <ecNumber evidence="8">2.1.2.1</ecNumber>
    </recommendedName>
</protein>
<proteinExistence type="inferred from homology"/>
<comment type="subunit">
    <text evidence="8">Homodimer.</text>
</comment>
<evidence type="ECO:0000256" key="3">
    <source>
        <dbReference type="ARBA" id="ARBA00022490"/>
    </source>
</evidence>
<dbReference type="GO" id="GO:0019264">
    <property type="term" value="P:glycine biosynthetic process from serine"/>
    <property type="evidence" value="ECO:0007669"/>
    <property type="project" value="UniProtKB-UniRule"/>
</dbReference>
<evidence type="ECO:0000256" key="2">
    <source>
        <dbReference type="ARBA" id="ARBA00006376"/>
    </source>
</evidence>
<keyword evidence="4 8" id="KW-0554">One-carbon metabolism</keyword>
<evidence type="ECO:0000256" key="8">
    <source>
        <dbReference type="HAMAP-Rule" id="MF_00051"/>
    </source>
</evidence>
<dbReference type="InterPro" id="IPR015422">
    <property type="entry name" value="PyrdxlP-dep_Trfase_small"/>
</dbReference>
<dbReference type="Gene3D" id="3.40.640.10">
    <property type="entry name" value="Type I PLP-dependent aspartate aminotransferase-like (Major domain)"/>
    <property type="match status" value="1"/>
</dbReference>
<dbReference type="NCBIfam" id="NF010094">
    <property type="entry name" value="PRK13580.1"/>
    <property type="match status" value="1"/>
</dbReference>
<dbReference type="InterPro" id="IPR049943">
    <property type="entry name" value="Ser_HO-MeTrfase-like"/>
</dbReference>
<name>A0A4R1HV34_PSEEN</name>
<dbReference type="PROSITE" id="PS00096">
    <property type="entry name" value="SHMT"/>
    <property type="match status" value="1"/>
</dbReference>
<dbReference type="NCBIfam" id="NF000586">
    <property type="entry name" value="PRK00011.1"/>
    <property type="match status" value="1"/>
</dbReference>
<keyword evidence="5 8" id="KW-0028">Amino-acid biosynthesis</keyword>
<gene>
    <name evidence="8" type="primary">glyA</name>
    <name evidence="12" type="ORF">EV378_5303</name>
</gene>
<dbReference type="OrthoDB" id="9803846at2"/>
<comment type="function">
    <text evidence="8">Catalyzes the reversible interconversion of serine and glycine with tetrahydrofolate (THF) serving as the one-carbon carrier. This reaction serves as the major source of one-carbon groups required for the biosynthesis of purines, thymidylate, methionine, and other important biomolecules. Also exhibits THF-independent aldolase activity toward beta-hydroxyamino acids, producing glycine and aldehydes, via a retro-aldol mechanism.</text>
</comment>
<dbReference type="RefSeq" id="WP_132430081.1">
    <property type="nucleotide sequence ID" value="NZ_SMFZ01000002.1"/>
</dbReference>
<evidence type="ECO:0000256" key="9">
    <source>
        <dbReference type="PIRSR" id="PIRSR000412-50"/>
    </source>
</evidence>
<evidence type="ECO:0000256" key="10">
    <source>
        <dbReference type="SAM" id="MobiDB-lite"/>
    </source>
</evidence>
<evidence type="ECO:0000313" key="13">
    <source>
        <dbReference type="Proteomes" id="UP000295560"/>
    </source>
</evidence>
<comment type="caution">
    <text evidence="12">The sequence shown here is derived from an EMBL/GenBank/DDBJ whole genome shotgun (WGS) entry which is preliminary data.</text>
</comment>
<comment type="subcellular location">
    <subcellularLocation>
        <location evidence="8">Cytoplasm</location>
    </subcellularLocation>
</comment>
<dbReference type="GO" id="GO:0032259">
    <property type="term" value="P:methylation"/>
    <property type="evidence" value="ECO:0007669"/>
    <property type="project" value="UniProtKB-KW"/>
</dbReference>
<feature type="region of interest" description="Disordered" evidence="10">
    <location>
        <begin position="1"/>
        <end position="21"/>
    </location>
</feature>
<keyword evidence="3 8" id="KW-0963">Cytoplasm</keyword>
<comment type="pathway">
    <text evidence="8">One-carbon metabolism; tetrahydrofolate interconversion.</text>
</comment>
<dbReference type="SUPFAM" id="SSF53383">
    <property type="entry name" value="PLP-dependent transferases"/>
    <property type="match status" value="1"/>
</dbReference>
<dbReference type="InterPro" id="IPR019798">
    <property type="entry name" value="Ser_HO-MeTrfase_PLP_BS"/>
</dbReference>
<keyword evidence="7 8" id="KW-0663">Pyridoxal phosphate</keyword>
<comment type="catalytic activity">
    <reaction evidence="8">
        <text>(6R)-5,10-methylene-5,6,7,8-tetrahydrofolate + glycine + H2O = (6S)-5,6,7,8-tetrahydrofolate + L-serine</text>
        <dbReference type="Rhea" id="RHEA:15481"/>
        <dbReference type="ChEBI" id="CHEBI:15377"/>
        <dbReference type="ChEBI" id="CHEBI:15636"/>
        <dbReference type="ChEBI" id="CHEBI:33384"/>
        <dbReference type="ChEBI" id="CHEBI:57305"/>
        <dbReference type="ChEBI" id="CHEBI:57453"/>
        <dbReference type="EC" id="2.1.2.1"/>
    </reaction>
</comment>
<dbReference type="HAMAP" id="MF_00051">
    <property type="entry name" value="SHMT"/>
    <property type="match status" value="1"/>
</dbReference>